<accession>A0AC59Y826</accession>
<proteinExistence type="predicted"/>
<name>A0AC59Y826_RANTA</name>
<sequence>MAVPEVQVFIGEGTLKVGMEAAREDRWKGNRCQPYNCLLGGASTLTMSSSSQTCSLLAHFFHMQELLMQKSHFIFLPCELKSPCLAVGGDSFTFLGTTQPITAISGQMLKWCNMAKSDFIIQRDLITGNLCHFPDNVCQFQSVLKVTSRVPHVSH</sequence>
<evidence type="ECO:0000313" key="2">
    <source>
        <dbReference type="Proteomes" id="UP001162501"/>
    </source>
</evidence>
<dbReference type="EMBL" id="OX596095">
    <property type="protein sequence ID" value="CAM9466558.1"/>
    <property type="molecule type" value="Genomic_DNA"/>
</dbReference>
<evidence type="ECO:0000313" key="1">
    <source>
        <dbReference type="EMBL" id="CAM9466558.1"/>
    </source>
</evidence>
<gene>
    <name evidence="1" type="ORF">MRATA1EN22A_LOCUS2903</name>
</gene>
<protein>
    <submittedName>
        <fullName evidence="1">Uncharacterized protein</fullName>
    </submittedName>
</protein>
<organism evidence="1 2">
    <name type="scientific">Rangifer tarandus platyrhynchus</name>
    <name type="common">Svalbard reindeer</name>
    <dbReference type="NCBI Taxonomy" id="3082113"/>
    <lineage>
        <taxon>Eukaryota</taxon>
        <taxon>Metazoa</taxon>
        <taxon>Chordata</taxon>
        <taxon>Craniata</taxon>
        <taxon>Vertebrata</taxon>
        <taxon>Euteleostomi</taxon>
        <taxon>Mammalia</taxon>
        <taxon>Eutheria</taxon>
        <taxon>Laurasiatheria</taxon>
        <taxon>Artiodactyla</taxon>
        <taxon>Ruminantia</taxon>
        <taxon>Pecora</taxon>
        <taxon>Cervidae</taxon>
        <taxon>Odocoileinae</taxon>
        <taxon>Rangifer</taxon>
    </lineage>
</organism>
<dbReference type="Proteomes" id="UP001162501">
    <property type="component" value="Chromosome 11"/>
</dbReference>
<reference evidence="1" key="2">
    <citation type="submission" date="2025-03" db="EMBL/GenBank/DDBJ databases">
        <authorList>
            <consortium name="ELIXIR-Norway"/>
            <consortium name="Elixir Norway"/>
        </authorList>
    </citation>
    <scope>NUCLEOTIDE SEQUENCE</scope>
</reference>
<reference evidence="1" key="1">
    <citation type="submission" date="2023-05" db="EMBL/GenBank/DDBJ databases">
        <authorList>
            <consortium name="ELIXIR-Norway"/>
        </authorList>
    </citation>
    <scope>NUCLEOTIDE SEQUENCE</scope>
</reference>